<comment type="caution">
    <text evidence="1">The sequence shown here is derived from an EMBL/GenBank/DDBJ whole genome shotgun (WGS) entry which is preliminary data.</text>
</comment>
<organism evidence="1 2">
    <name type="scientific">Racocetra persica</name>
    <dbReference type="NCBI Taxonomy" id="160502"/>
    <lineage>
        <taxon>Eukaryota</taxon>
        <taxon>Fungi</taxon>
        <taxon>Fungi incertae sedis</taxon>
        <taxon>Mucoromycota</taxon>
        <taxon>Glomeromycotina</taxon>
        <taxon>Glomeromycetes</taxon>
        <taxon>Diversisporales</taxon>
        <taxon>Gigasporaceae</taxon>
        <taxon>Racocetra</taxon>
    </lineage>
</organism>
<dbReference type="EMBL" id="CAJVQC010016024">
    <property type="protein sequence ID" value="CAG8672590.1"/>
    <property type="molecule type" value="Genomic_DNA"/>
</dbReference>
<accession>A0ACA9NR49</accession>
<dbReference type="Proteomes" id="UP000789920">
    <property type="component" value="Unassembled WGS sequence"/>
</dbReference>
<gene>
    <name evidence="1" type="ORF">RPERSI_LOCUS8745</name>
</gene>
<proteinExistence type="predicted"/>
<protein>
    <submittedName>
        <fullName evidence="1">15626_t:CDS:1</fullName>
    </submittedName>
</protein>
<reference evidence="1" key="1">
    <citation type="submission" date="2021-06" db="EMBL/GenBank/DDBJ databases">
        <authorList>
            <person name="Kallberg Y."/>
            <person name="Tangrot J."/>
            <person name="Rosling A."/>
        </authorList>
    </citation>
    <scope>NUCLEOTIDE SEQUENCE</scope>
    <source>
        <strain evidence="1">MA461A</strain>
    </source>
</reference>
<evidence type="ECO:0000313" key="1">
    <source>
        <dbReference type="EMBL" id="CAG8672590.1"/>
    </source>
</evidence>
<keyword evidence="2" id="KW-1185">Reference proteome</keyword>
<evidence type="ECO:0000313" key="2">
    <source>
        <dbReference type="Proteomes" id="UP000789920"/>
    </source>
</evidence>
<feature type="non-terminal residue" evidence="1">
    <location>
        <position position="1"/>
    </location>
</feature>
<sequence>KNDLRKNDLRKNDLRENNLKENDLREDDLREECLRENSLEKDNSHAETPVEDTAVELSLLSSIDENLTSIEIVTSTKTSHKDNENNFERHNFPQKTFTTLYNSFDKFEAAKWIAFHPDVLKLAIIIHNVRKNKLKDSDEISSNTTKIFSNTTNSCDSINLPEIYKPSISKLSEFISEDVWKKVLQLHLKATDYPVLKNNSVMFTKLGTFVYQAVRKVLVAINSEQDTRNAIRKCDEITLDLQIFSKLGIVKTLPVRELLTF</sequence>
<name>A0ACA9NR49_9GLOM</name>